<reference evidence="4" key="1">
    <citation type="submission" date="2018-01" db="EMBL/GenBank/DDBJ databases">
        <authorList>
            <person name="Li J."/>
        </authorList>
    </citation>
    <scope>NUCLEOTIDE SEQUENCE [LARGE SCALE GENOMIC DNA]</scope>
    <source>
        <strain evidence="4">592</strain>
    </source>
</reference>
<keyword evidence="4" id="KW-1185">Reference proteome</keyword>
<dbReference type="CDD" id="cd06464">
    <property type="entry name" value="ACD_sHsps-like"/>
    <property type="match status" value="1"/>
</dbReference>
<dbReference type="EMBL" id="CP026952">
    <property type="protein sequence ID" value="AWB91111.1"/>
    <property type="molecule type" value="Genomic_DNA"/>
</dbReference>
<dbReference type="Proteomes" id="UP000244384">
    <property type="component" value="Chromosome"/>
</dbReference>
<dbReference type="OrthoDB" id="5242916at2"/>
<accession>A0A2S0WIE0</accession>
<gene>
    <name evidence="3" type="ORF">C3E78_02110</name>
</gene>
<comment type="similarity">
    <text evidence="1 2">Belongs to the small heat shock protein (HSP20) family.</text>
</comment>
<dbReference type="AlphaFoldDB" id="A0A2S0WIE0"/>
<dbReference type="Gene3D" id="2.60.40.790">
    <property type="match status" value="1"/>
</dbReference>
<accession>A0A5F2EXH3</accession>
<proteinExistence type="inferred from homology"/>
<evidence type="ECO:0000256" key="1">
    <source>
        <dbReference type="PROSITE-ProRule" id="PRU00285"/>
    </source>
</evidence>
<evidence type="ECO:0000256" key="2">
    <source>
        <dbReference type="RuleBase" id="RU003616"/>
    </source>
</evidence>
<evidence type="ECO:0000313" key="3">
    <source>
        <dbReference type="EMBL" id="AWB91111.1"/>
    </source>
</evidence>
<dbReference type="Pfam" id="PF00011">
    <property type="entry name" value="HSP20"/>
    <property type="match status" value="1"/>
</dbReference>
<dbReference type="PROSITE" id="PS01031">
    <property type="entry name" value="SHSP"/>
    <property type="match status" value="1"/>
</dbReference>
<dbReference type="KEGG" id="aez:C3E78_02110"/>
<name>A0A2S0WIE0_9ACTN</name>
<evidence type="ECO:0000313" key="4">
    <source>
        <dbReference type="Proteomes" id="UP000244384"/>
    </source>
</evidence>
<dbReference type="SUPFAM" id="SSF49764">
    <property type="entry name" value="HSP20-like chaperones"/>
    <property type="match status" value="1"/>
</dbReference>
<dbReference type="InterPro" id="IPR002068">
    <property type="entry name" value="A-crystallin/Hsp20_dom"/>
</dbReference>
<dbReference type="InterPro" id="IPR031107">
    <property type="entry name" value="Small_HSP"/>
</dbReference>
<organism evidence="3 4">
    <name type="scientific">Aeromicrobium chenweiae</name>
    <dbReference type="NCBI Taxonomy" id="2079793"/>
    <lineage>
        <taxon>Bacteria</taxon>
        <taxon>Bacillati</taxon>
        <taxon>Actinomycetota</taxon>
        <taxon>Actinomycetes</taxon>
        <taxon>Propionibacteriales</taxon>
        <taxon>Nocardioidaceae</taxon>
        <taxon>Aeromicrobium</taxon>
    </lineage>
</organism>
<protein>
    <submittedName>
        <fullName evidence="3">Heat-shock protein Hsp20</fullName>
    </submittedName>
</protein>
<sequence>MNSMTFDPFSGLDRLAQDLTTQLRTGPRAVPVDLFKEGDRYVLSADLPGVDPGSIDIDLDGHLLTIRAERTAAAHEGVQWITRERRPGSYLRQFTLGEGVDTERISANYDNGVLSVVIPLVERAKPRKIQVGSADEQTSISA</sequence>
<dbReference type="InterPro" id="IPR008978">
    <property type="entry name" value="HSP20-like_chaperone"/>
</dbReference>
<dbReference type="PANTHER" id="PTHR11527">
    <property type="entry name" value="HEAT-SHOCK PROTEIN 20 FAMILY MEMBER"/>
    <property type="match status" value="1"/>
</dbReference>